<keyword evidence="3" id="KW-1185">Reference proteome</keyword>
<evidence type="ECO:0000256" key="1">
    <source>
        <dbReference type="SAM" id="Phobius"/>
    </source>
</evidence>
<comment type="caution">
    <text evidence="2">The sequence shown here is derived from an EMBL/GenBank/DDBJ whole genome shotgun (WGS) entry which is preliminary data.</text>
</comment>
<proteinExistence type="predicted"/>
<evidence type="ECO:0000313" key="3">
    <source>
        <dbReference type="Proteomes" id="UP000252893"/>
    </source>
</evidence>
<keyword evidence="1" id="KW-0472">Membrane</keyword>
<sequence>MTAHIDTLAFVKHLTNAGVNQAQAEAHAEVARDYVMSEVATKTDIAELKHLIERQALMITVRLGGVMVIGIGALATLLKLA</sequence>
<dbReference type="Proteomes" id="UP000252893">
    <property type="component" value="Unassembled WGS sequence"/>
</dbReference>
<keyword evidence="1" id="KW-0812">Transmembrane</keyword>
<protein>
    <recommendedName>
        <fullName evidence="4">DUF1640 domain-containing protein</fullName>
    </recommendedName>
</protein>
<evidence type="ECO:0008006" key="4">
    <source>
        <dbReference type="Google" id="ProtNLM"/>
    </source>
</evidence>
<keyword evidence="1" id="KW-1133">Transmembrane helix</keyword>
<accession>A0A366DKA0</accession>
<dbReference type="AlphaFoldDB" id="A0A366DKA0"/>
<dbReference type="OrthoDB" id="8453021at2"/>
<dbReference type="RefSeq" id="WP_113946250.1">
    <property type="nucleotide sequence ID" value="NZ_JBHEEG010000005.1"/>
</dbReference>
<reference evidence="2 3" key="1">
    <citation type="submission" date="2018-06" db="EMBL/GenBank/DDBJ databases">
        <title>Genomic Encyclopedia of Type Strains, Phase IV (KMG-IV): sequencing the most valuable type-strain genomes for metagenomic binning, comparative biology and taxonomic classification.</title>
        <authorList>
            <person name="Goeker M."/>
        </authorList>
    </citation>
    <scope>NUCLEOTIDE SEQUENCE [LARGE SCALE GENOMIC DNA]</scope>
    <source>
        <strain evidence="2 3">DSM 25619</strain>
    </source>
</reference>
<name>A0A366DKA0_9HYPH</name>
<evidence type="ECO:0000313" key="2">
    <source>
        <dbReference type="EMBL" id="RBO90500.1"/>
    </source>
</evidence>
<dbReference type="EMBL" id="QNRH01000013">
    <property type="protein sequence ID" value="RBO90500.1"/>
    <property type="molecule type" value="Genomic_DNA"/>
</dbReference>
<gene>
    <name evidence="2" type="ORF">DFR47_11361</name>
</gene>
<organism evidence="2 3">
    <name type="scientific">Pseudochrobactrum asaccharolyticum</name>
    <dbReference type="NCBI Taxonomy" id="354351"/>
    <lineage>
        <taxon>Bacteria</taxon>
        <taxon>Pseudomonadati</taxon>
        <taxon>Pseudomonadota</taxon>
        <taxon>Alphaproteobacteria</taxon>
        <taxon>Hyphomicrobiales</taxon>
        <taxon>Brucellaceae</taxon>
        <taxon>Pseudochrobactrum</taxon>
    </lineage>
</organism>
<feature type="transmembrane region" description="Helical" evidence="1">
    <location>
        <begin position="59"/>
        <end position="78"/>
    </location>
</feature>